<keyword evidence="3" id="KW-1185">Reference proteome</keyword>
<accession>A0ABN8HYI8</accession>
<dbReference type="Proteomes" id="UP000837857">
    <property type="component" value="Chromosome 14"/>
</dbReference>
<keyword evidence="1" id="KW-0472">Membrane</keyword>
<organism evidence="2 3">
    <name type="scientific">Iphiclides podalirius</name>
    <name type="common">scarce swallowtail</name>
    <dbReference type="NCBI Taxonomy" id="110791"/>
    <lineage>
        <taxon>Eukaryota</taxon>
        <taxon>Metazoa</taxon>
        <taxon>Ecdysozoa</taxon>
        <taxon>Arthropoda</taxon>
        <taxon>Hexapoda</taxon>
        <taxon>Insecta</taxon>
        <taxon>Pterygota</taxon>
        <taxon>Neoptera</taxon>
        <taxon>Endopterygota</taxon>
        <taxon>Lepidoptera</taxon>
        <taxon>Glossata</taxon>
        <taxon>Ditrysia</taxon>
        <taxon>Papilionoidea</taxon>
        <taxon>Papilionidae</taxon>
        <taxon>Papilioninae</taxon>
        <taxon>Iphiclides</taxon>
    </lineage>
</organism>
<reference evidence="2" key="1">
    <citation type="submission" date="2022-03" db="EMBL/GenBank/DDBJ databases">
        <authorList>
            <person name="Martin H S."/>
        </authorList>
    </citation>
    <scope>NUCLEOTIDE SEQUENCE</scope>
</reference>
<feature type="non-terminal residue" evidence="2">
    <location>
        <position position="208"/>
    </location>
</feature>
<keyword evidence="1" id="KW-0812">Transmembrane</keyword>
<evidence type="ECO:0000256" key="1">
    <source>
        <dbReference type="SAM" id="Phobius"/>
    </source>
</evidence>
<proteinExistence type="predicted"/>
<gene>
    <name evidence="2" type="ORF">IPOD504_LOCUS4022</name>
</gene>
<evidence type="ECO:0000313" key="2">
    <source>
        <dbReference type="EMBL" id="CAH2042699.1"/>
    </source>
</evidence>
<evidence type="ECO:0000313" key="3">
    <source>
        <dbReference type="Proteomes" id="UP000837857"/>
    </source>
</evidence>
<protein>
    <submittedName>
        <fullName evidence="2">Uncharacterized protein</fullName>
    </submittedName>
</protein>
<dbReference type="EMBL" id="OW152826">
    <property type="protein sequence ID" value="CAH2042699.1"/>
    <property type="molecule type" value="Genomic_DNA"/>
</dbReference>
<name>A0ABN8HYI8_9NEOP</name>
<sequence>MKGTLKVLMFKHLVVRVRRFIHTAVELISPTVFFIILFSFKDYINEPSPKHAMDVSNIYKTEPIALESVHGPELVFYTPDNNVTRQLMERVGEKLGLKRLKYFPAGLRGRGFYPIADVSELREQISGMDERQAVVVFERLEYTIRMKNDFMTHIYNSLDDEAGPHANFAIIYEPFMRLQWAIDSSYLQMTTGVNINQVYRRLVCHQFT</sequence>
<keyword evidence="1" id="KW-1133">Transmembrane helix</keyword>
<feature type="transmembrane region" description="Helical" evidence="1">
    <location>
        <begin position="20"/>
        <end position="40"/>
    </location>
</feature>